<accession>A0A918F4P3</accession>
<keyword evidence="2" id="KW-1185">Reference proteome</keyword>
<evidence type="ECO:0000313" key="2">
    <source>
        <dbReference type="Proteomes" id="UP000658320"/>
    </source>
</evidence>
<name>A0A918F4P3_9ACTN</name>
<reference evidence="1" key="1">
    <citation type="journal article" date="2014" name="Int. J. Syst. Evol. Microbiol.">
        <title>Complete genome sequence of Corynebacterium casei LMG S-19264T (=DSM 44701T), isolated from a smear-ripened cheese.</title>
        <authorList>
            <consortium name="US DOE Joint Genome Institute (JGI-PGF)"/>
            <person name="Walter F."/>
            <person name="Albersmeier A."/>
            <person name="Kalinowski J."/>
            <person name="Ruckert C."/>
        </authorList>
    </citation>
    <scope>NUCLEOTIDE SEQUENCE</scope>
    <source>
        <strain evidence="1">JCM 4346</strain>
    </source>
</reference>
<organism evidence="1 2">
    <name type="scientific">Streptomyces aurantiogriseus</name>
    <dbReference type="NCBI Taxonomy" id="66870"/>
    <lineage>
        <taxon>Bacteria</taxon>
        <taxon>Bacillati</taxon>
        <taxon>Actinomycetota</taxon>
        <taxon>Actinomycetes</taxon>
        <taxon>Kitasatosporales</taxon>
        <taxon>Streptomycetaceae</taxon>
        <taxon>Streptomyces</taxon>
    </lineage>
</organism>
<dbReference type="Proteomes" id="UP000658320">
    <property type="component" value="Unassembled WGS sequence"/>
</dbReference>
<dbReference type="AlphaFoldDB" id="A0A918F4P3"/>
<proteinExistence type="predicted"/>
<evidence type="ECO:0000313" key="1">
    <source>
        <dbReference type="EMBL" id="GGR08477.1"/>
    </source>
</evidence>
<sequence length="117" mass="13055">MWHSDWMAQSDRERAVEGWIWIENVQPFLALLARYAGCDFDGADWQAVELGLEATDDEHPDCWYSYPLVGSDHRLKVHLAQAVGGNEVSVRVAGTSNPELLLRADTLIAAFATRLVA</sequence>
<protein>
    <submittedName>
        <fullName evidence="1">Uncharacterized protein</fullName>
    </submittedName>
</protein>
<dbReference type="EMBL" id="BMSX01000005">
    <property type="protein sequence ID" value="GGR08477.1"/>
    <property type="molecule type" value="Genomic_DNA"/>
</dbReference>
<comment type="caution">
    <text evidence="1">The sequence shown here is derived from an EMBL/GenBank/DDBJ whole genome shotgun (WGS) entry which is preliminary data.</text>
</comment>
<gene>
    <name evidence="1" type="ORF">GCM10010251_25110</name>
</gene>
<reference evidence="1" key="2">
    <citation type="submission" date="2020-09" db="EMBL/GenBank/DDBJ databases">
        <authorList>
            <person name="Sun Q."/>
            <person name="Ohkuma M."/>
        </authorList>
    </citation>
    <scope>NUCLEOTIDE SEQUENCE</scope>
    <source>
        <strain evidence="1">JCM 4346</strain>
    </source>
</reference>